<name>A0A543KJK5_9MICO</name>
<dbReference type="EMBL" id="VFPU01000001">
    <property type="protein sequence ID" value="TQM95263.1"/>
    <property type="molecule type" value="Genomic_DNA"/>
</dbReference>
<dbReference type="CDD" id="cd00090">
    <property type="entry name" value="HTH_ARSR"/>
    <property type="match status" value="1"/>
</dbReference>
<sequence>MDRASLVAGIGALAEPTRRRLYDYVVAQPGPVGREQAARELDLPLHTVSFHLDRLVRDELLEVEYRRLGQRTGPGSGRPSKLYRRAAREVAVSLPPRRYDLVGEVLAAGVARALAGTPLEASLEREAAEAGRVAGEEAAGEDPVGGGPGEALEALAATLEPLGYEPRRTGPEDADAPSLLLANCPFHALAQRHTELVCGLNQHFVQGVAEGLGRGEVQACLEPGEGRCCVVARLR</sequence>
<evidence type="ECO:0000313" key="3">
    <source>
        <dbReference type="Proteomes" id="UP000315133"/>
    </source>
</evidence>
<dbReference type="OrthoDB" id="3399802at2"/>
<dbReference type="InterPro" id="IPR036388">
    <property type="entry name" value="WH-like_DNA-bd_sf"/>
</dbReference>
<dbReference type="InterPro" id="IPR036390">
    <property type="entry name" value="WH_DNA-bd_sf"/>
</dbReference>
<feature type="region of interest" description="Disordered" evidence="1">
    <location>
        <begin position="126"/>
        <end position="145"/>
    </location>
</feature>
<protein>
    <submittedName>
        <fullName evidence="2">Putative ArsR family transcriptional regulator</fullName>
    </submittedName>
</protein>
<dbReference type="Proteomes" id="UP000315133">
    <property type="component" value="Unassembled WGS sequence"/>
</dbReference>
<gene>
    <name evidence="2" type="ORF">FB476_0102</name>
</gene>
<reference evidence="2 3" key="1">
    <citation type="submission" date="2019-06" db="EMBL/GenBank/DDBJ databases">
        <title>Sequencing the genomes of 1000 actinobacteria strains.</title>
        <authorList>
            <person name="Klenk H.-P."/>
        </authorList>
    </citation>
    <scope>NUCLEOTIDE SEQUENCE [LARGE SCALE GENOMIC DNA]</scope>
    <source>
        <strain evidence="2 3">DSM 12362</strain>
    </source>
</reference>
<accession>A0A543KJK5</accession>
<dbReference type="RefSeq" id="WP_141817045.1">
    <property type="nucleotide sequence ID" value="NZ_BAAAIL010000003.1"/>
</dbReference>
<proteinExistence type="predicted"/>
<dbReference type="SUPFAM" id="SSF46785">
    <property type="entry name" value="Winged helix' DNA-binding domain"/>
    <property type="match status" value="1"/>
</dbReference>
<dbReference type="InterPro" id="IPR011991">
    <property type="entry name" value="ArsR-like_HTH"/>
</dbReference>
<evidence type="ECO:0000256" key="1">
    <source>
        <dbReference type="SAM" id="MobiDB-lite"/>
    </source>
</evidence>
<dbReference type="Gene3D" id="1.10.10.10">
    <property type="entry name" value="Winged helix-like DNA-binding domain superfamily/Winged helix DNA-binding domain"/>
    <property type="match status" value="1"/>
</dbReference>
<comment type="caution">
    <text evidence="2">The sequence shown here is derived from an EMBL/GenBank/DDBJ whole genome shotgun (WGS) entry which is preliminary data.</text>
</comment>
<keyword evidence="3" id="KW-1185">Reference proteome</keyword>
<dbReference type="Pfam" id="PF12840">
    <property type="entry name" value="HTH_20"/>
    <property type="match status" value="1"/>
</dbReference>
<organism evidence="2 3">
    <name type="scientific">Ornithinimicrobium humiphilum</name>
    <dbReference type="NCBI Taxonomy" id="125288"/>
    <lineage>
        <taxon>Bacteria</taxon>
        <taxon>Bacillati</taxon>
        <taxon>Actinomycetota</taxon>
        <taxon>Actinomycetes</taxon>
        <taxon>Micrococcales</taxon>
        <taxon>Ornithinimicrobiaceae</taxon>
        <taxon>Ornithinimicrobium</taxon>
    </lineage>
</organism>
<evidence type="ECO:0000313" key="2">
    <source>
        <dbReference type="EMBL" id="TQM95263.1"/>
    </source>
</evidence>
<dbReference type="AlphaFoldDB" id="A0A543KJK5"/>